<dbReference type="EMBL" id="AP025292">
    <property type="protein sequence ID" value="BDD00027.1"/>
    <property type="molecule type" value="Genomic_DNA"/>
</dbReference>
<dbReference type="RefSeq" id="WP_332922428.1">
    <property type="nucleotide sequence ID" value="NZ_AP025292.1"/>
</dbReference>
<protein>
    <submittedName>
        <fullName evidence="1">Uncharacterized protein</fullName>
    </submittedName>
</protein>
<name>A0ABM7VGC5_9BACT</name>
<proteinExistence type="predicted"/>
<dbReference type="Proteomes" id="UP001354989">
    <property type="component" value="Chromosome"/>
</dbReference>
<gene>
    <name evidence="1" type="ORF">PEPS_23070</name>
</gene>
<organism evidence="1 2">
    <name type="scientific">Persicobacter psychrovividus</name>
    <dbReference type="NCBI Taxonomy" id="387638"/>
    <lineage>
        <taxon>Bacteria</taxon>
        <taxon>Pseudomonadati</taxon>
        <taxon>Bacteroidota</taxon>
        <taxon>Cytophagia</taxon>
        <taxon>Cytophagales</taxon>
        <taxon>Persicobacteraceae</taxon>
        <taxon>Persicobacter</taxon>
    </lineage>
</organism>
<evidence type="ECO:0000313" key="1">
    <source>
        <dbReference type="EMBL" id="BDD00027.1"/>
    </source>
</evidence>
<reference evidence="1 2" key="1">
    <citation type="submission" date="2021-12" db="EMBL/GenBank/DDBJ databases">
        <title>Genome sequencing of bacteria with rrn-lacking chromosome and rrn-plasmid.</title>
        <authorList>
            <person name="Anda M."/>
            <person name="Iwasaki W."/>
        </authorList>
    </citation>
    <scope>NUCLEOTIDE SEQUENCE [LARGE SCALE GENOMIC DNA]</scope>
    <source>
        <strain evidence="1 2">NBRC 101262</strain>
    </source>
</reference>
<evidence type="ECO:0000313" key="2">
    <source>
        <dbReference type="Proteomes" id="UP001354989"/>
    </source>
</evidence>
<sequence>MNFITHESLHQRFKGWISNIDFWQSEIRFFKKQQELILAHSQDETHARMLNELAHHQRLLSKLRQIISAHSSFYCDYVNRRGEFPDQAIGEEDFHESEKHLQVFKRSYKKLKERLRKRSLATA</sequence>
<keyword evidence="2" id="KW-1185">Reference proteome</keyword>
<accession>A0ABM7VGC5</accession>